<name>A0A8J8NNM1_HALGN</name>
<organism evidence="2 3">
    <name type="scientific">Halteria grandinella</name>
    <dbReference type="NCBI Taxonomy" id="5974"/>
    <lineage>
        <taxon>Eukaryota</taxon>
        <taxon>Sar</taxon>
        <taxon>Alveolata</taxon>
        <taxon>Ciliophora</taxon>
        <taxon>Intramacronucleata</taxon>
        <taxon>Spirotrichea</taxon>
        <taxon>Stichotrichia</taxon>
        <taxon>Sporadotrichida</taxon>
        <taxon>Halteriidae</taxon>
        <taxon>Halteria</taxon>
    </lineage>
</organism>
<keyword evidence="1" id="KW-1133">Transmembrane helix</keyword>
<comment type="caution">
    <text evidence="2">The sequence shown here is derived from an EMBL/GenBank/DDBJ whole genome shotgun (WGS) entry which is preliminary data.</text>
</comment>
<dbReference type="AlphaFoldDB" id="A0A8J8NNM1"/>
<evidence type="ECO:0000313" key="3">
    <source>
        <dbReference type="Proteomes" id="UP000785679"/>
    </source>
</evidence>
<keyword evidence="1" id="KW-0472">Membrane</keyword>
<feature type="transmembrane region" description="Helical" evidence="1">
    <location>
        <begin position="57"/>
        <end position="78"/>
    </location>
</feature>
<sequence length="97" mass="10939">MLVQANFDITADLTSSYVQLLKASLQLTLNIIKMAEYGLFDACYCGFLMISKLQKPLPFLFGVQFCILIYSVSSQGIWPQQSPLMTSKTNQRLCHPL</sequence>
<keyword evidence="3" id="KW-1185">Reference proteome</keyword>
<dbReference type="EMBL" id="RRYP01011374">
    <property type="protein sequence ID" value="TNV77775.1"/>
    <property type="molecule type" value="Genomic_DNA"/>
</dbReference>
<proteinExistence type="predicted"/>
<gene>
    <name evidence="2" type="ORF">FGO68_gene4271</name>
</gene>
<reference evidence="2" key="1">
    <citation type="submission" date="2019-06" db="EMBL/GenBank/DDBJ databases">
        <authorList>
            <person name="Zheng W."/>
        </authorList>
    </citation>
    <scope>NUCLEOTIDE SEQUENCE</scope>
    <source>
        <strain evidence="2">QDHG01</strain>
    </source>
</reference>
<evidence type="ECO:0000256" key="1">
    <source>
        <dbReference type="SAM" id="Phobius"/>
    </source>
</evidence>
<keyword evidence="1" id="KW-0812">Transmembrane</keyword>
<dbReference type="Proteomes" id="UP000785679">
    <property type="component" value="Unassembled WGS sequence"/>
</dbReference>
<protein>
    <submittedName>
        <fullName evidence="2">Uncharacterized protein</fullName>
    </submittedName>
</protein>
<evidence type="ECO:0000313" key="2">
    <source>
        <dbReference type="EMBL" id="TNV77775.1"/>
    </source>
</evidence>
<accession>A0A8J8NNM1</accession>